<dbReference type="EMBL" id="CAJSTJ010000151">
    <property type="protein sequence ID" value="CAG7562524.1"/>
    <property type="molecule type" value="Genomic_DNA"/>
</dbReference>
<accession>A0A8J2NLI1</accession>
<name>A0A8J2NLI1_FUSEQ</name>
<gene>
    <name evidence="2" type="ORF">FEQUK3_LOCUS8260</name>
</gene>
<sequence>MGTLDILAFANIYWCAIVKPLIDVLAGARNITSAEMTESLVFDHQVDLSGPHSYRARKSKWYTSHITLKLSQALAHVPGPKPMSSDMEISSKVNRASEDRNWH</sequence>
<organism evidence="2 3">
    <name type="scientific">Fusarium equiseti</name>
    <name type="common">Fusarium scirpi</name>
    <dbReference type="NCBI Taxonomy" id="61235"/>
    <lineage>
        <taxon>Eukaryota</taxon>
        <taxon>Fungi</taxon>
        <taxon>Dikarya</taxon>
        <taxon>Ascomycota</taxon>
        <taxon>Pezizomycotina</taxon>
        <taxon>Sordariomycetes</taxon>
        <taxon>Hypocreomycetidae</taxon>
        <taxon>Hypocreales</taxon>
        <taxon>Nectriaceae</taxon>
        <taxon>Fusarium</taxon>
        <taxon>Fusarium incarnatum-equiseti species complex</taxon>
    </lineage>
</organism>
<comment type="caution">
    <text evidence="2">The sequence shown here is derived from an EMBL/GenBank/DDBJ whole genome shotgun (WGS) entry which is preliminary data.</text>
</comment>
<evidence type="ECO:0000313" key="2">
    <source>
        <dbReference type="EMBL" id="CAG7562524.1"/>
    </source>
</evidence>
<evidence type="ECO:0000313" key="3">
    <source>
        <dbReference type="Proteomes" id="UP000693738"/>
    </source>
</evidence>
<evidence type="ECO:0000256" key="1">
    <source>
        <dbReference type="SAM" id="MobiDB-lite"/>
    </source>
</evidence>
<proteinExistence type="predicted"/>
<dbReference type="Proteomes" id="UP000693738">
    <property type="component" value="Unassembled WGS sequence"/>
</dbReference>
<protein>
    <submittedName>
        <fullName evidence="2">Uncharacterized protein</fullName>
    </submittedName>
</protein>
<dbReference type="AlphaFoldDB" id="A0A8J2NLI1"/>
<feature type="region of interest" description="Disordered" evidence="1">
    <location>
        <begin position="78"/>
        <end position="103"/>
    </location>
</feature>
<reference evidence="2" key="1">
    <citation type="submission" date="2021-05" db="EMBL/GenBank/DDBJ databases">
        <authorList>
            <person name="Khan N."/>
        </authorList>
    </citation>
    <scope>NUCLEOTIDE SEQUENCE</scope>
</reference>